<sequence length="59" mass="7000">MLQTSSDFRLKYDNDRHNTPLDDAIHDPIYSLQLKRDRSQFDQHNNPDSFQQLNGTCTF</sequence>
<evidence type="ECO:0000313" key="1">
    <source>
        <dbReference type="EMBL" id="MPM31575.1"/>
    </source>
</evidence>
<dbReference type="EMBL" id="VSSQ01006114">
    <property type="protein sequence ID" value="MPM31575.1"/>
    <property type="molecule type" value="Genomic_DNA"/>
</dbReference>
<gene>
    <name evidence="1" type="ORF">SDC9_78131</name>
</gene>
<dbReference type="AlphaFoldDB" id="A0A644YSL5"/>
<comment type="caution">
    <text evidence="1">The sequence shown here is derived from an EMBL/GenBank/DDBJ whole genome shotgun (WGS) entry which is preliminary data.</text>
</comment>
<proteinExistence type="predicted"/>
<name>A0A644YSL5_9ZZZZ</name>
<reference evidence="1" key="1">
    <citation type="submission" date="2019-08" db="EMBL/GenBank/DDBJ databases">
        <authorList>
            <person name="Kucharzyk K."/>
            <person name="Murdoch R.W."/>
            <person name="Higgins S."/>
            <person name="Loffler F."/>
        </authorList>
    </citation>
    <scope>NUCLEOTIDE SEQUENCE</scope>
</reference>
<accession>A0A644YSL5</accession>
<protein>
    <submittedName>
        <fullName evidence="1">Uncharacterized protein</fullName>
    </submittedName>
</protein>
<organism evidence="1">
    <name type="scientific">bioreactor metagenome</name>
    <dbReference type="NCBI Taxonomy" id="1076179"/>
    <lineage>
        <taxon>unclassified sequences</taxon>
        <taxon>metagenomes</taxon>
        <taxon>ecological metagenomes</taxon>
    </lineage>
</organism>